<feature type="transmembrane region" description="Helical" evidence="1">
    <location>
        <begin position="76"/>
        <end position="94"/>
    </location>
</feature>
<name>A0ABW2C3C2_9PSEU</name>
<keyword evidence="4" id="KW-1185">Reference proteome</keyword>
<feature type="signal peptide" evidence="2">
    <location>
        <begin position="1"/>
        <end position="27"/>
    </location>
</feature>
<keyword evidence="1" id="KW-1133">Transmembrane helix</keyword>
<proteinExistence type="predicted"/>
<dbReference type="InterPro" id="IPR032809">
    <property type="entry name" value="Put_HupE_UreJ"/>
</dbReference>
<feature type="transmembrane region" description="Helical" evidence="1">
    <location>
        <begin position="204"/>
        <end position="223"/>
    </location>
</feature>
<organism evidence="3 4">
    <name type="scientific">Haloechinothrix salitolerans</name>
    <dbReference type="NCBI Taxonomy" id="926830"/>
    <lineage>
        <taxon>Bacteria</taxon>
        <taxon>Bacillati</taxon>
        <taxon>Actinomycetota</taxon>
        <taxon>Actinomycetes</taxon>
        <taxon>Pseudonocardiales</taxon>
        <taxon>Pseudonocardiaceae</taxon>
        <taxon>Haloechinothrix</taxon>
    </lineage>
</organism>
<keyword evidence="1" id="KW-0472">Membrane</keyword>
<feature type="transmembrane region" description="Helical" evidence="1">
    <location>
        <begin position="51"/>
        <end position="69"/>
    </location>
</feature>
<feature type="transmembrane region" description="Helical" evidence="1">
    <location>
        <begin position="100"/>
        <end position="119"/>
    </location>
</feature>
<sequence>MTALRRCAAVFAVMLAGLASAPGVALAHGIGGSAADLDVWEFLPLGIEHMLLGWDHLLFIGSVVLLAGELGRAAKLITVFVLGHSTTLIIATLAGWQINALAVDVVIALSVAFVGIVGWIGRPQRWTWFGTAVLGFGLIHGLGLSTRLQALGLPEDGMLARVIAFNIGIEIGQLSAIAVMVVLGKLLTRFITWTHAERATHGGFVAIGVVAALVLTTLTLTGVNNDARAETLGSCTITPRATTYSAAGGGHPAKPFYGPSENYPETDFGHVLGDGYVLVHYPTTLPDTQVAELKKLITGPDGAGMLAGAAPDQDGPLRAVTAQQQLECDEFDLPALREFTKNWHAELQGNNAN</sequence>
<dbReference type="Pfam" id="PF13795">
    <property type="entry name" value="HupE_UreJ_2"/>
    <property type="match status" value="1"/>
</dbReference>
<evidence type="ECO:0000256" key="1">
    <source>
        <dbReference type="SAM" id="Phobius"/>
    </source>
</evidence>
<protein>
    <submittedName>
        <fullName evidence="3">HupE/UreJ family protein</fullName>
    </submittedName>
</protein>
<feature type="transmembrane region" description="Helical" evidence="1">
    <location>
        <begin position="163"/>
        <end position="183"/>
    </location>
</feature>
<keyword evidence="1" id="KW-0812">Transmembrane</keyword>
<keyword evidence="2" id="KW-0732">Signal</keyword>
<feature type="transmembrane region" description="Helical" evidence="1">
    <location>
        <begin position="126"/>
        <end position="143"/>
    </location>
</feature>
<evidence type="ECO:0000313" key="4">
    <source>
        <dbReference type="Proteomes" id="UP001596337"/>
    </source>
</evidence>
<accession>A0ABW2C3C2</accession>
<dbReference type="Proteomes" id="UP001596337">
    <property type="component" value="Unassembled WGS sequence"/>
</dbReference>
<feature type="chain" id="PRO_5046478899" evidence="2">
    <location>
        <begin position="28"/>
        <end position="353"/>
    </location>
</feature>
<dbReference type="Pfam" id="PF11303">
    <property type="entry name" value="DUF3105"/>
    <property type="match status" value="1"/>
</dbReference>
<dbReference type="EMBL" id="JBHSXX010000001">
    <property type="protein sequence ID" value="MFC6869042.1"/>
    <property type="molecule type" value="Genomic_DNA"/>
</dbReference>
<gene>
    <name evidence="3" type="ORF">ACFQGD_18010</name>
</gene>
<reference evidence="4" key="1">
    <citation type="journal article" date="2019" name="Int. J. Syst. Evol. Microbiol.">
        <title>The Global Catalogue of Microorganisms (GCM) 10K type strain sequencing project: providing services to taxonomists for standard genome sequencing and annotation.</title>
        <authorList>
            <consortium name="The Broad Institute Genomics Platform"/>
            <consortium name="The Broad Institute Genome Sequencing Center for Infectious Disease"/>
            <person name="Wu L."/>
            <person name="Ma J."/>
        </authorList>
    </citation>
    <scope>NUCLEOTIDE SEQUENCE [LARGE SCALE GENOMIC DNA]</scope>
    <source>
        <strain evidence="4">KCTC 32255</strain>
    </source>
</reference>
<evidence type="ECO:0000256" key="2">
    <source>
        <dbReference type="SAM" id="SignalP"/>
    </source>
</evidence>
<dbReference type="RefSeq" id="WP_345393299.1">
    <property type="nucleotide sequence ID" value="NZ_BAABLA010000018.1"/>
</dbReference>
<evidence type="ECO:0000313" key="3">
    <source>
        <dbReference type="EMBL" id="MFC6869042.1"/>
    </source>
</evidence>
<dbReference type="InterPro" id="IPR021454">
    <property type="entry name" value="DUF3105"/>
</dbReference>
<comment type="caution">
    <text evidence="3">The sequence shown here is derived from an EMBL/GenBank/DDBJ whole genome shotgun (WGS) entry which is preliminary data.</text>
</comment>